<dbReference type="PROSITE" id="PS50279">
    <property type="entry name" value="BPTI_KUNITZ_2"/>
    <property type="match status" value="1"/>
</dbReference>
<evidence type="ECO:0000256" key="1">
    <source>
        <dbReference type="ARBA" id="ARBA00022690"/>
    </source>
</evidence>
<feature type="non-terminal residue" evidence="5">
    <location>
        <position position="1"/>
    </location>
</feature>
<dbReference type="InterPro" id="IPR020901">
    <property type="entry name" value="Prtase_inh_Kunz-CS"/>
</dbReference>
<keyword evidence="1" id="KW-0646">Protease inhibitor</keyword>
<evidence type="ECO:0000256" key="3">
    <source>
        <dbReference type="ARBA" id="ARBA00023157"/>
    </source>
</evidence>
<dbReference type="Pfam" id="PF00014">
    <property type="entry name" value="Kunitz_BPTI"/>
    <property type="match status" value="2"/>
</dbReference>
<dbReference type="EMBL" id="JO841349">
    <property type="protein sequence ID" value="AEO32966.1"/>
    <property type="molecule type" value="mRNA"/>
</dbReference>
<dbReference type="GO" id="GO:0004867">
    <property type="term" value="F:serine-type endopeptidase inhibitor activity"/>
    <property type="evidence" value="ECO:0007669"/>
    <property type="project" value="UniProtKB-KW"/>
</dbReference>
<keyword evidence="3" id="KW-1015">Disulfide bond</keyword>
<dbReference type="PANTHER" id="PTHR10083:SF374">
    <property type="entry name" value="BPTI_KUNITZ INHIBITOR DOMAIN-CONTAINING PROTEIN"/>
    <property type="match status" value="1"/>
</dbReference>
<protein>
    <recommendedName>
        <fullName evidence="4">BPTI/Kunitz inhibitor domain-containing protein</fullName>
    </recommendedName>
</protein>
<dbReference type="PROSITE" id="PS00280">
    <property type="entry name" value="BPTI_KUNITZ_1"/>
    <property type="match status" value="1"/>
</dbReference>
<sequence>THHWRWAKPLNVCHYFAYIIRCNTCISVFGPHSTARVSDPCKFPISIGRHCYNDTRFVTRHKVFGYNYMTHRCERFTYLGCGGYKNRFSTAAECWQKCAGASGSKCVLKSVKRRFGGFSKYYYNMTSDTCESSRYWTNRVNGKNRFSTLADCERSCKANHTHIRDDV</sequence>
<evidence type="ECO:0000259" key="4">
    <source>
        <dbReference type="PROSITE" id="PS50279"/>
    </source>
</evidence>
<feature type="domain" description="BPTI/Kunitz inhibitor" evidence="4">
    <location>
        <begin position="41"/>
        <end position="98"/>
    </location>
</feature>
<dbReference type="InterPro" id="IPR036880">
    <property type="entry name" value="Kunitz_BPTI_sf"/>
</dbReference>
<dbReference type="SMART" id="SM00131">
    <property type="entry name" value="KU"/>
    <property type="match status" value="2"/>
</dbReference>
<dbReference type="Gene3D" id="4.10.410.10">
    <property type="entry name" value="Pancreatic trypsin inhibitor Kunitz domain"/>
    <property type="match status" value="2"/>
</dbReference>
<dbReference type="InterPro" id="IPR050098">
    <property type="entry name" value="TFPI/VKTCI-like"/>
</dbReference>
<evidence type="ECO:0000256" key="2">
    <source>
        <dbReference type="ARBA" id="ARBA00022900"/>
    </source>
</evidence>
<dbReference type="SUPFAM" id="SSF57362">
    <property type="entry name" value="BPTI-like"/>
    <property type="match status" value="2"/>
</dbReference>
<dbReference type="InterPro" id="IPR002223">
    <property type="entry name" value="Kunitz_BPTI"/>
</dbReference>
<accession>G3MHJ8</accession>
<keyword evidence="2" id="KW-0722">Serine protease inhibitor</keyword>
<name>G3MHJ8_AMBMU</name>
<organism evidence="5">
    <name type="scientific">Amblyomma maculatum</name>
    <name type="common">Gulf Coast tick</name>
    <dbReference type="NCBI Taxonomy" id="34609"/>
    <lineage>
        <taxon>Eukaryota</taxon>
        <taxon>Metazoa</taxon>
        <taxon>Ecdysozoa</taxon>
        <taxon>Arthropoda</taxon>
        <taxon>Chelicerata</taxon>
        <taxon>Arachnida</taxon>
        <taxon>Acari</taxon>
        <taxon>Parasitiformes</taxon>
        <taxon>Ixodida</taxon>
        <taxon>Ixodoidea</taxon>
        <taxon>Ixodidae</taxon>
        <taxon>Amblyomminae</taxon>
        <taxon>Amblyomma</taxon>
    </lineage>
</organism>
<evidence type="ECO:0000313" key="5">
    <source>
        <dbReference type="EMBL" id="AEO32966.1"/>
    </source>
</evidence>
<dbReference type="GO" id="GO:0005615">
    <property type="term" value="C:extracellular space"/>
    <property type="evidence" value="ECO:0007669"/>
    <property type="project" value="TreeGrafter"/>
</dbReference>
<dbReference type="AlphaFoldDB" id="G3MHJ8"/>
<dbReference type="PANTHER" id="PTHR10083">
    <property type="entry name" value="KUNITZ-TYPE PROTEASE INHIBITOR-RELATED"/>
    <property type="match status" value="1"/>
</dbReference>
<proteinExistence type="evidence at transcript level"/>
<reference evidence="5" key="1">
    <citation type="journal article" date="2011" name="PLoS ONE">
        <title>A deep insight into the sialotranscriptome of the gulf coast tick, Amblyomma maculatum.</title>
        <authorList>
            <person name="Karim S."/>
            <person name="Singh P."/>
            <person name="Ribeiro J.M."/>
        </authorList>
    </citation>
    <scope>NUCLEOTIDE SEQUENCE</scope>
    <source>
        <tissue evidence="5">Salivary gland</tissue>
    </source>
</reference>